<comment type="similarity">
    <text evidence="2">Belongs to the GerABKC lipoprotein family.</text>
</comment>
<evidence type="ECO:0000256" key="5">
    <source>
        <dbReference type="ARBA" id="ARBA00023136"/>
    </source>
</evidence>
<name>A0ABS7D8E4_9BACL</name>
<reference evidence="11 12" key="1">
    <citation type="submission" date="2021-07" db="EMBL/GenBank/DDBJ databases">
        <title>Paenibacillus radiodurans sp. nov., isolated from the southeastern edge of Tengger Desert.</title>
        <authorList>
            <person name="Zhang G."/>
        </authorList>
    </citation>
    <scope>NUCLEOTIDE SEQUENCE [LARGE SCALE GENOMIC DNA]</scope>
    <source>
        <strain evidence="11 12">DT7-4</strain>
    </source>
</reference>
<proteinExistence type="inferred from homology"/>
<evidence type="ECO:0000256" key="6">
    <source>
        <dbReference type="ARBA" id="ARBA00023139"/>
    </source>
</evidence>
<evidence type="ECO:0000256" key="3">
    <source>
        <dbReference type="ARBA" id="ARBA00022544"/>
    </source>
</evidence>
<evidence type="ECO:0000256" key="1">
    <source>
        <dbReference type="ARBA" id="ARBA00004635"/>
    </source>
</evidence>
<comment type="caution">
    <text evidence="11">The sequence shown here is derived from an EMBL/GenBank/DDBJ whole genome shotgun (WGS) entry which is preliminary data.</text>
</comment>
<evidence type="ECO:0000313" key="12">
    <source>
        <dbReference type="Proteomes" id="UP000812277"/>
    </source>
</evidence>
<evidence type="ECO:0000259" key="9">
    <source>
        <dbReference type="Pfam" id="PF05504"/>
    </source>
</evidence>
<dbReference type="EMBL" id="JAHZIJ010000011">
    <property type="protein sequence ID" value="MBW7476145.1"/>
    <property type="molecule type" value="Genomic_DNA"/>
</dbReference>
<sequence length="383" mass="43916">MKYMPLIRAKVKLLLLIATISPVLSGCWDSSNLENLEYITAIGIDRQEEKFIFYAQLIDLSTIAKTEGGAKKDKIPNWIGRGEGITIYDAYSKLLRSAQSEISLEQLKVVVVHEHAMDFMTEILDALNRVRVARYTSWMFGTRGRMMDIFNASLVLERSQLHSLLYNPQQQMKSNTFVQPLNMQKFVAQFTEKAVTALLPSILATEQTWHENESRIKVGMIDGLFAFKAKKKQYYDRDLITGIRWFNPRFSRHLLAIKDESGKHATVMVVKSKSKVDVSFKQGKPIFTIRMKLQGELAETDGQITFHNIIAGLEKRVQEEVLQVYAAGVKQGVDLLNLDERLFRYHHKEWKKLAEKGGWHPQPGELRVDVHCVLKHSGSFIMD</sequence>
<dbReference type="InterPro" id="IPR057336">
    <property type="entry name" value="GerAC_N"/>
</dbReference>
<organism evidence="11 12">
    <name type="scientific">Paenibacillus oenotherae</name>
    <dbReference type="NCBI Taxonomy" id="1435645"/>
    <lineage>
        <taxon>Bacteria</taxon>
        <taxon>Bacillati</taxon>
        <taxon>Bacillota</taxon>
        <taxon>Bacilli</taxon>
        <taxon>Bacillales</taxon>
        <taxon>Paenibacillaceae</taxon>
        <taxon>Paenibacillus</taxon>
    </lineage>
</organism>
<dbReference type="RefSeq" id="WP_219873387.1">
    <property type="nucleotide sequence ID" value="NZ_JAHZIJ010000011.1"/>
</dbReference>
<dbReference type="Pfam" id="PF05504">
    <property type="entry name" value="Spore_GerAC"/>
    <property type="match status" value="1"/>
</dbReference>
<keyword evidence="5" id="KW-0472">Membrane</keyword>
<dbReference type="PANTHER" id="PTHR35789:SF1">
    <property type="entry name" value="SPORE GERMINATION PROTEIN B3"/>
    <property type="match status" value="1"/>
</dbReference>
<dbReference type="InterPro" id="IPR038501">
    <property type="entry name" value="Spore_GerAC_C_sf"/>
</dbReference>
<dbReference type="Proteomes" id="UP000812277">
    <property type="component" value="Unassembled WGS sequence"/>
</dbReference>
<evidence type="ECO:0000256" key="7">
    <source>
        <dbReference type="ARBA" id="ARBA00023288"/>
    </source>
</evidence>
<dbReference type="InterPro" id="IPR008844">
    <property type="entry name" value="Spore_GerAC-like"/>
</dbReference>
<feature type="domain" description="Spore germination protein N-terminal" evidence="10">
    <location>
        <begin position="29"/>
        <end position="202"/>
    </location>
</feature>
<dbReference type="Gene3D" id="3.30.300.210">
    <property type="entry name" value="Nutrient germinant receptor protein C, domain 3"/>
    <property type="match status" value="1"/>
</dbReference>
<evidence type="ECO:0000313" key="11">
    <source>
        <dbReference type="EMBL" id="MBW7476145.1"/>
    </source>
</evidence>
<keyword evidence="4 8" id="KW-0732">Signal</keyword>
<accession>A0ABS7D8E4</accession>
<comment type="subcellular location">
    <subcellularLocation>
        <location evidence="1">Membrane</location>
        <topology evidence="1">Lipid-anchor</topology>
    </subcellularLocation>
</comment>
<feature type="signal peptide" evidence="8">
    <location>
        <begin position="1"/>
        <end position="25"/>
    </location>
</feature>
<evidence type="ECO:0000259" key="10">
    <source>
        <dbReference type="Pfam" id="PF25198"/>
    </source>
</evidence>
<evidence type="ECO:0000256" key="4">
    <source>
        <dbReference type="ARBA" id="ARBA00022729"/>
    </source>
</evidence>
<evidence type="ECO:0000256" key="2">
    <source>
        <dbReference type="ARBA" id="ARBA00007886"/>
    </source>
</evidence>
<dbReference type="Pfam" id="PF25198">
    <property type="entry name" value="Spore_GerAC_N"/>
    <property type="match status" value="1"/>
</dbReference>
<feature type="chain" id="PRO_5046032915" evidence="8">
    <location>
        <begin position="26"/>
        <end position="383"/>
    </location>
</feature>
<feature type="domain" description="Spore germination GerAC-like C-terminal" evidence="9">
    <location>
        <begin position="223"/>
        <end position="375"/>
    </location>
</feature>
<protein>
    <submittedName>
        <fullName evidence="11">Ger(X)C family spore germination protein</fullName>
    </submittedName>
</protein>
<keyword evidence="6" id="KW-0564">Palmitate</keyword>
<dbReference type="NCBIfam" id="TIGR02887">
    <property type="entry name" value="spore_ger_x_C"/>
    <property type="match status" value="1"/>
</dbReference>
<dbReference type="PROSITE" id="PS51257">
    <property type="entry name" value="PROKAR_LIPOPROTEIN"/>
    <property type="match status" value="1"/>
</dbReference>
<keyword evidence="3" id="KW-0309">Germination</keyword>
<evidence type="ECO:0000256" key="8">
    <source>
        <dbReference type="SAM" id="SignalP"/>
    </source>
</evidence>
<gene>
    <name evidence="11" type="ORF">K0T92_15485</name>
</gene>
<dbReference type="PANTHER" id="PTHR35789">
    <property type="entry name" value="SPORE GERMINATION PROTEIN B3"/>
    <property type="match status" value="1"/>
</dbReference>
<keyword evidence="12" id="KW-1185">Reference proteome</keyword>
<keyword evidence="7" id="KW-0449">Lipoprotein</keyword>
<dbReference type="InterPro" id="IPR046953">
    <property type="entry name" value="Spore_GerAC-like_C"/>
</dbReference>